<sequence>MEQLKNRLEQLGHEVDLLGNSPDYKKIHIVNRGKELAKEALLPMLESKLNSQTAPGLNQHYAIRHYELERYCMELAAAYFGLQQYDIIHTQDSFSTRSLGRVKPGRTPLVSHVHGSVAREMMDHFRNNPSKGVDERSPAWRYFPALEYHAAMSSDLTIAANHWSKNILMTDCGVPDHRITVFQYGLDAAAFQAKYNAGTPLRRPPGKKVIICPARLVYVKGVHVLLDSLAVLKQMRSDWVCWIVGDGGMRGQLEEQTVRASLQHDVFFLGEHNNVPGLLAQADIFAHTCIQDNQPFSVMEAQMAGLPSVVSTAGGLPEMVTHGYTGLIAPRWGCGKYGKTAESAVGAGGLPKISWSECEGIRSRSLVHGSDGPKDAERISRCYSSEIICMKRGGAHESASIFRDERFVQPNFCQPDLKSGDSGRLCGMESDSSIAAERLQAAR</sequence>
<dbReference type="KEGG" id="pvo:PVOR_15014"/>
<evidence type="ECO:0000259" key="1">
    <source>
        <dbReference type="Pfam" id="PF00534"/>
    </source>
</evidence>
<dbReference type="Pfam" id="PF00534">
    <property type="entry name" value="Glycos_transf_1"/>
    <property type="match status" value="1"/>
</dbReference>
<dbReference type="EMBL" id="ADHJ01000022">
    <property type="protein sequence ID" value="EFU41230.1"/>
    <property type="molecule type" value="Genomic_DNA"/>
</dbReference>
<dbReference type="CDD" id="cd03801">
    <property type="entry name" value="GT4_PimA-like"/>
    <property type="match status" value="1"/>
</dbReference>
<accession>A0A2R9SV43</accession>
<evidence type="ECO:0000313" key="3">
    <source>
        <dbReference type="EMBL" id="EFU41230.1"/>
    </source>
</evidence>
<dbReference type="InterPro" id="IPR001296">
    <property type="entry name" value="Glyco_trans_1"/>
</dbReference>
<dbReference type="Gene3D" id="3.40.50.2000">
    <property type="entry name" value="Glycogen Phosphorylase B"/>
    <property type="match status" value="2"/>
</dbReference>
<dbReference type="Pfam" id="PF13439">
    <property type="entry name" value="Glyco_transf_4"/>
    <property type="match status" value="1"/>
</dbReference>
<dbReference type="AlphaFoldDB" id="A0A2R9SV43"/>
<dbReference type="Proteomes" id="UP000003094">
    <property type="component" value="Unassembled WGS sequence"/>
</dbReference>
<evidence type="ECO:0008006" key="5">
    <source>
        <dbReference type="Google" id="ProtNLM"/>
    </source>
</evidence>
<feature type="domain" description="Glycosyltransferase subfamily 4-like N-terminal" evidence="2">
    <location>
        <begin position="3"/>
        <end position="188"/>
    </location>
</feature>
<name>A0A2R9SV43_9BACL</name>
<proteinExistence type="predicted"/>
<protein>
    <recommendedName>
        <fullName evidence="5">Glycosyl transferase group 1</fullName>
    </recommendedName>
</protein>
<dbReference type="GO" id="GO:0016757">
    <property type="term" value="F:glycosyltransferase activity"/>
    <property type="evidence" value="ECO:0007669"/>
    <property type="project" value="InterPro"/>
</dbReference>
<dbReference type="InterPro" id="IPR050194">
    <property type="entry name" value="Glycosyltransferase_grp1"/>
</dbReference>
<feature type="domain" description="Glycosyl transferase family 1" evidence="1">
    <location>
        <begin position="202"/>
        <end position="330"/>
    </location>
</feature>
<dbReference type="PANTHER" id="PTHR45947">
    <property type="entry name" value="SULFOQUINOVOSYL TRANSFERASE SQD2"/>
    <property type="match status" value="1"/>
</dbReference>
<gene>
    <name evidence="3" type="ORF">PVOR_15014</name>
</gene>
<dbReference type="SUPFAM" id="SSF53756">
    <property type="entry name" value="UDP-Glycosyltransferase/glycogen phosphorylase"/>
    <property type="match status" value="1"/>
</dbReference>
<evidence type="ECO:0000259" key="2">
    <source>
        <dbReference type="Pfam" id="PF13439"/>
    </source>
</evidence>
<dbReference type="PANTHER" id="PTHR45947:SF3">
    <property type="entry name" value="SULFOQUINOVOSYL TRANSFERASE SQD2"/>
    <property type="match status" value="1"/>
</dbReference>
<evidence type="ECO:0000313" key="4">
    <source>
        <dbReference type="Proteomes" id="UP000003094"/>
    </source>
</evidence>
<organism evidence="3 4">
    <name type="scientific">Paenibacillus vortex V453</name>
    <dbReference type="NCBI Taxonomy" id="715225"/>
    <lineage>
        <taxon>Bacteria</taxon>
        <taxon>Bacillati</taxon>
        <taxon>Bacillota</taxon>
        <taxon>Bacilli</taxon>
        <taxon>Bacillales</taxon>
        <taxon>Paenibacillaceae</taxon>
        <taxon>Paenibacillus</taxon>
    </lineage>
</organism>
<dbReference type="InterPro" id="IPR028098">
    <property type="entry name" value="Glyco_trans_4-like_N"/>
</dbReference>
<reference evidence="3 4" key="1">
    <citation type="journal article" date="2010" name="BMC Genomics">
        <title>Genome sequence of the pattern forming Paenibacillus vortex bacterium reveals potential for thriving in complex environments.</title>
        <authorList>
            <person name="Sirota-Madi A."/>
            <person name="Olender T."/>
            <person name="Helman Y."/>
            <person name="Ingham C."/>
            <person name="Brainis I."/>
            <person name="Roth D."/>
            <person name="Hagi E."/>
            <person name="Brodsky L."/>
            <person name="Leshkowitz D."/>
            <person name="Galatenko V."/>
            <person name="Nikolaev V."/>
            <person name="Mugasimangalam R.C."/>
            <person name="Bransburg-Zabary S."/>
            <person name="Gutnick D.L."/>
            <person name="Lancet D."/>
            <person name="Ben-Jacob E."/>
        </authorList>
    </citation>
    <scope>NUCLEOTIDE SEQUENCE [LARGE SCALE GENOMIC DNA]</scope>
    <source>
        <strain evidence="3 4">V453</strain>
    </source>
</reference>
<comment type="caution">
    <text evidence="3">The sequence shown here is derived from an EMBL/GenBank/DDBJ whole genome shotgun (WGS) entry which is preliminary data.</text>
</comment>
<keyword evidence="4" id="KW-1185">Reference proteome</keyword>